<organism evidence="1 2">
    <name type="scientific">Evansella caseinilytica</name>
    <dbReference type="NCBI Taxonomy" id="1503961"/>
    <lineage>
        <taxon>Bacteria</taxon>
        <taxon>Bacillati</taxon>
        <taxon>Bacillota</taxon>
        <taxon>Bacilli</taxon>
        <taxon>Bacillales</taxon>
        <taxon>Bacillaceae</taxon>
        <taxon>Evansella</taxon>
    </lineage>
</organism>
<dbReference type="EMBL" id="FNPI01000004">
    <property type="protein sequence ID" value="SDY85669.1"/>
    <property type="molecule type" value="Genomic_DNA"/>
</dbReference>
<evidence type="ECO:0000313" key="2">
    <source>
        <dbReference type="Proteomes" id="UP000198935"/>
    </source>
</evidence>
<dbReference type="OrthoDB" id="9779501at2"/>
<accession>A0A1H3NBT4</accession>
<protein>
    <recommendedName>
        <fullName evidence="3">CobQ/CobB/MinD/ParA nucleotide binding domain-containing protein</fullName>
    </recommendedName>
</protein>
<gene>
    <name evidence="1" type="ORF">SAMN05421736_1041</name>
</gene>
<reference evidence="2" key="1">
    <citation type="submission" date="2016-10" db="EMBL/GenBank/DDBJ databases">
        <authorList>
            <person name="Varghese N."/>
            <person name="Submissions S."/>
        </authorList>
    </citation>
    <scope>NUCLEOTIDE SEQUENCE [LARGE SCALE GENOMIC DNA]</scope>
    <source>
        <strain evidence="2">SP</strain>
    </source>
</reference>
<name>A0A1H3NBT4_9BACI</name>
<sequence>MGKKLIILCGHYGSGKTELAIHLAKEWKNHGRKSVHLCDLDVINPYFRSREHGDALEAAGIHLVAPNAIWQQADLPIVTGEVTSVILDAAKDVIIDAGGDKAGVLSLGQFSPLIQKLSAYEFLFVVNGNRPIVSSVEGIVELIREIEHAARLKVNGIINNTHLGEANYPPAELEKGERLSREAAAKLNIPFLFSAVTKKTLTRWNSEGLHPNCNKLEVFDRQLLTPWSVEGE</sequence>
<dbReference type="STRING" id="1503961.SAMN05421736_1041"/>
<evidence type="ECO:0000313" key="1">
    <source>
        <dbReference type="EMBL" id="SDY85669.1"/>
    </source>
</evidence>
<proteinExistence type="predicted"/>
<dbReference type="SUPFAM" id="SSF52540">
    <property type="entry name" value="P-loop containing nucleoside triphosphate hydrolases"/>
    <property type="match status" value="1"/>
</dbReference>
<evidence type="ECO:0008006" key="3">
    <source>
        <dbReference type="Google" id="ProtNLM"/>
    </source>
</evidence>
<keyword evidence="2" id="KW-1185">Reference proteome</keyword>
<dbReference type="InterPro" id="IPR027417">
    <property type="entry name" value="P-loop_NTPase"/>
</dbReference>
<dbReference type="AlphaFoldDB" id="A0A1H3NBT4"/>
<dbReference type="Proteomes" id="UP000198935">
    <property type="component" value="Unassembled WGS sequence"/>
</dbReference>
<dbReference type="Gene3D" id="3.40.50.300">
    <property type="entry name" value="P-loop containing nucleotide triphosphate hydrolases"/>
    <property type="match status" value="1"/>
</dbReference>